<keyword evidence="3" id="KW-1185">Reference proteome</keyword>
<feature type="domain" description="Glycosyltransferase 2-like" evidence="1">
    <location>
        <begin position="850"/>
        <end position="1010"/>
    </location>
</feature>
<dbReference type="Gene3D" id="3.90.550.10">
    <property type="entry name" value="Spore Coat Polysaccharide Biosynthesis Protein SpsA, Chain A"/>
    <property type="match status" value="4"/>
</dbReference>
<proteinExistence type="predicted"/>
<dbReference type="GO" id="GO:0016757">
    <property type="term" value="F:glycosyltransferase activity"/>
    <property type="evidence" value="ECO:0007669"/>
    <property type="project" value="UniProtKB-KW"/>
</dbReference>
<dbReference type="Proteomes" id="UP000252530">
    <property type="component" value="Unassembled WGS sequence"/>
</dbReference>
<evidence type="ECO:0000313" key="2">
    <source>
        <dbReference type="EMBL" id="RBP97908.1"/>
    </source>
</evidence>
<dbReference type="RefSeq" id="WP_113860157.1">
    <property type="nucleotide sequence ID" value="NZ_PDCG01000003.1"/>
</dbReference>
<evidence type="ECO:0000259" key="1">
    <source>
        <dbReference type="Pfam" id="PF00535"/>
    </source>
</evidence>
<dbReference type="Pfam" id="PF00535">
    <property type="entry name" value="Glycos_transf_2"/>
    <property type="match status" value="3"/>
</dbReference>
<feature type="domain" description="Glycosyltransferase 2-like" evidence="1">
    <location>
        <begin position="1108"/>
        <end position="1227"/>
    </location>
</feature>
<dbReference type="PANTHER" id="PTHR43179:SF7">
    <property type="entry name" value="RHAMNOSYLTRANSFERASE WBBL"/>
    <property type="match status" value="1"/>
</dbReference>
<sequence>MNFFNTEDCHIEIDSAVEGLEAADKAGTISGWAVDLSGRQALDFAVEAAGPTTPPASQAAQRPQASGLLVTRVLRTDLIAMFDLDKRAKAGFVIELPAGVEALTFTINLQGRHVTKTVTVEEIAGSLKKEARTKRFKRISRTILRAWTPEGFAVLTSVLKRRRTPEQDSYQDWIRQHEVMSQAVAEGQMRAFDRNPLISIVVPVYNVEEEWLRKCVDSMQRQWYTNWELCLADDHSPSGHVRPLLEELAASDERIKLAFRQENGGISAATNSALDLATGEYIGFMDNDDELAPQALFFVVQALNQDPTIDFIYTDEDKMTEDGTRFDPFFKPGFSPDLLLSHNYITHFVVVSKGLLDHVGPLRSEFDGSQDYDFVLRATESAQRIHHIGRILYHWRTLASSVAGDPYSKMYAYEAGGKVLEEALKRRGLTGSVRMLDNLGTYRIDYEGEAPSVAVLASSYGKAALRALKENTKYSKVTIVPVGDAKPNQLAQERSEDLLVFLDGLVPRDPLWLQEMVNASRGEGIGLVGGKIMDSRQRVLNVGMTLRALKGRQPFEMRGQLDHGIGYYFRDLLPHDMFAVTEDCMLVGREDFVSLGGFNEELAPGIQGIDFSQRMYRQAGLRALWEPYSVFVDSKPKHMGILRPLIFQYLRQHKGLEDPFGTVCFPPDMDEEVCIESSIDSIEVAPDGLSILVSGWAVDQMAGEQVTLGMEEVPWATLRQVKQLSRPDVNSLYPVPADAKLGFEAKVAVVGDQADLHQVKPVLTVSTSQDREELVFPERQSRFKTVLGSLLRKLALLRHPRTMVKRLIDKYVSPHLQKYDYKKLIRSQERYQPNVVEEEIKAFSHRPLISLLVPVYNVDATWLKACVDSIRNQYYDNWQLCLADDCSTQPHVKPLLEEMAASDCRIKVVFRQENGHISRATNSALEIAEGEFVGLLDNDDELAPQALYEMVKCLNQHPETDMIYSDEDKIDEKGHRFDPHFKPDYAPDLLLSTNYISHFGLYRTSIVRQIGGFRPGFEGSQDYDLVLRFTERTQPSRIRHIAKVLYHWRTLPTSTASSGGAKSYASDAGLKALQSAMDRRGIKAEVLAEGPAGIYDVHYQIDDPALVSVIIPTKNGYDNIKRCVDSLIERTDYPNYEIIVADNGSTNPHMWDLYRQYQEELGERFRAEKIDMPFNFSTINNRAAQHAKGKYLLFLNDDTEVISDCWMTRMVSFAQLKRVGVVGAKLYYLIETIQHAGIVLGLGGPAGHILVGSPRTYLGYFGRLVENVNYSAVTAACCMVKAEDFAAVGGFDEDLAVAYNDVDLCLRISQRLGRDIVWAHEVELYHYESVTRGYDVKSKAKMERLKAEGKKFMARYADIIDDDPYYNPNLSRTSGNFWVRKV</sequence>
<protein>
    <submittedName>
        <fullName evidence="2">Glycosyl transferase</fullName>
    </submittedName>
</protein>
<keyword evidence="2" id="KW-0808">Transferase</keyword>
<dbReference type="CDD" id="cd04186">
    <property type="entry name" value="GT_2_like_c"/>
    <property type="match status" value="1"/>
</dbReference>
<dbReference type="OrthoDB" id="9788101at2"/>
<accession>A0A366K9R4</accession>
<reference evidence="2 3" key="1">
    <citation type="submission" date="2017-10" db="EMBL/GenBank/DDBJ databases">
        <title>Bifidobacterium xylocopum sp. nov. and Bifidobacterium aemilianum sp. nov., from the carpenter bee (Xylocopa violacea) digestive tract.</title>
        <authorList>
            <person name="Alberoni D."/>
            <person name="Baffoni L."/>
            <person name="Di Gioia D."/>
            <person name="Gaggia F."/>
            <person name="Biavati B."/>
        </authorList>
    </citation>
    <scope>NUCLEOTIDE SEQUENCE [LARGE SCALE GENOMIC DNA]</scope>
    <source>
        <strain evidence="2 3">XV10</strain>
    </source>
</reference>
<organism evidence="2 3">
    <name type="scientific">Bifidobacterium aemilianum</name>
    <dbReference type="NCBI Taxonomy" id="2493120"/>
    <lineage>
        <taxon>Bacteria</taxon>
        <taxon>Bacillati</taxon>
        <taxon>Actinomycetota</taxon>
        <taxon>Actinomycetes</taxon>
        <taxon>Bifidobacteriales</taxon>
        <taxon>Bifidobacteriaceae</taxon>
        <taxon>Bifidobacterium</taxon>
    </lineage>
</organism>
<name>A0A366K9R4_9BIFI</name>
<feature type="domain" description="Glycosyltransferase 2-like" evidence="1">
    <location>
        <begin position="199"/>
        <end position="358"/>
    </location>
</feature>
<dbReference type="PANTHER" id="PTHR43179">
    <property type="entry name" value="RHAMNOSYLTRANSFERASE WBBL"/>
    <property type="match status" value="1"/>
</dbReference>
<dbReference type="CDD" id="cd04184">
    <property type="entry name" value="GT2_RfbC_Mx_like"/>
    <property type="match status" value="2"/>
</dbReference>
<comment type="caution">
    <text evidence="2">The sequence shown here is derived from an EMBL/GenBank/DDBJ whole genome shotgun (WGS) entry which is preliminary data.</text>
</comment>
<dbReference type="InterPro" id="IPR001173">
    <property type="entry name" value="Glyco_trans_2-like"/>
</dbReference>
<dbReference type="EMBL" id="PDCG01000003">
    <property type="protein sequence ID" value="RBP97908.1"/>
    <property type="molecule type" value="Genomic_DNA"/>
</dbReference>
<dbReference type="SUPFAM" id="SSF53448">
    <property type="entry name" value="Nucleotide-diphospho-sugar transferases"/>
    <property type="match status" value="4"/>
</dbReference>
<dbReference type="InterPro" id="IPR029044">
    <property type="entry name" value="Nucleotide-diphossugar_trans"/>
</dbReference>
<gene>
    <name evidence="2" type="ORF">CRD60_04835</name>
</gene>
<evidence type="ECO:0000313" key="3">
    <source>
        <dbReference type="Proteomes" id="UP000252530"/>
    </source>
</evidence>